<evidence type="ECO:0000313" key="5">
    <source>
        <dbReference type="EMBL" id="PNR95480.1"/>
    </source>
</evidence>
<proteinExistence type="predicted"/>
<dbReference type="InterPro" id="IPR050287">
    <property type="entry name" value="MTA/SAH_deaminase"/>
</dbReference>
<dbReference type="FunFam" id="3.20.20.140:FF:000014">
    <property type="entry name" value="5-methylthioadenosine/S-adenosylhomocysteine deaminase"/>
    <property type="match status" value="1"/>
</dbReference>
<dbReference type="PANTHER" id="PTHR43794:SF11">
    <property type="entry name" value="AMIDOHYDROLASE-RELATED DOMAIN-CONTAINING PROTEIN"/>
    <property type="match status" value="1"/>
</dbReference>
<dbReference type="NCBIfam" id="NF006055">
    <property type="entry name" value="PRK08203.1"/>
    <property type="match status" value="1"/>
</dbReference>
<protein>
    <submittedName>
        <fullName evidence="5">Hydroxydechloroatrazine ethylaminohydrolase</fullName>
        <ecNumber evidence="5">3.5.4.43</ecNumber>
    </submittedName>
</protein>
<dbReference type="Proteomes" id="UP000236434">
    <property type="component" value="Unassembled WGS sequence"/>
</dbReference>
<gene>
    <name evidence="5" type="ORF">X929_07755</name>
</gene>
<keyword evidence="1" id="KW-0479">Metal-binding</keyword>
<evidence type="ECO:0000313" key="6">
    <source>
        <dbReference type="Proteomes" id="UP000236434"/>
    </source>
</evidence>
<keyword evidence="2 5" id="KW-0378">Hydrolase</keyword>
<dbReference type="PANTHER" id="PTHR43794">
    <property type="entry name" value="AMINOHYDROLASE SSNA-RELATED"/>
    <property type="match status" value="1"/>
</dbReference>
<dbReference type="GO" id="GO:0018763">
    <property type="term" value="F:hydroxydechloroatrazine ethylaminohydrolase activity"/>
    <property type="evidence" value="ECO:0007669"/>
    <property type="project" value="UniProtKB-EC"/>
</dbReference>
<dbReference type="AlphaFoldDB" id="A0A2K1NY74"/>
<dbReference type="GO" id="GO:0019239">
    <property type="term" value="F:deaminase activity"/>
    <property type="evidence" value="ECO:0007669"/>
    <property type="project" value="UniProtKB-ARBA"/>
</dbReference>
<sequence>MSNILIKNAKVITTMNAKKDQLKDHDILIKDKIIHKISRNIDVSDEQIDEVIDGSKYYVYPGLINTHHHFYQTFTRNIPQVQNVELFDWLKFLYHIWSRLTPEVVYYSTLVATAELLKTGCTTSVDHFYVFPKNQPPDLLDNEFYAAKEIGIRLHGSRGSMSLSEKDGGLPPDSVVQTEKEILKDSQRVIEKFHDPSPFAMHRVVLAPCSPFSVTSTLLYESIQLAREYSVCSHTHLAETKDEERFCIDAFGKRPLEYMESLDWLGSDVWFAHGVHFNEEEIAKLALTKTGVAHCPVSNSKLASGAAKIPSMLKKGVKVSLAVDGSASNDSSNMILEMKTAFLMSRLIYGINAITSEDVLHIATKGGSEVINQPEIGSLEEGKAADMFLVRWDRLGYTGGIYDPISMIINTGDSQIVDITIVNGEIVVKDGELVKVDEGKIIEKANKLSKRMLEA</sequence>
<comment type="caution">
    <text evidence="5">The sequence shown here is derived from an EMBL/GenBank/DDBJ whole genome shotgun (WGS) entry which is preliminary data.</text>
</comment>
<name>A0A2K1NY74_9BACT</name>
<dbReference type="InterPro" id="IPR032466">
    <property type="entry name" value="Metal_Hydrolase"/>
</dbReference>
<evidence type="ECO:0000256" key="1">
    <source>
        <dbReference type="ARBA" id="ARBA00022723"/>
    </source>
</evidence>
<evidence type="ECO:0000259" key="4">
    <source>
        <dbReference type="Pfam" id="PF01979"/>
    </source>
</evidence>
<dbReference type="OrthoDB" id="9807210at2"/>
<dbReference type="GO" id="GO:0046872">
    <property type="term" value="F:metal ion binding"/>
    <property type="evidence" value="ECO:0007669"/>
    <property type="project" value="UniProtKB-KW"/>
</dbReference>
<dbReference type="SUPFAM" id="SSF51338">
    <property type="entry name" value="Composite domain of metallo-dependent hydrolases"/>
    <property type="match status" value="1"/>
</dbReference>
<dbReference type="EMBL" id="AZRL01000021">
    <property type="protein sequence ID" value="PNR95480.1"/>
    <property type="molecule type" value="Genomic_DNA"/>
</dbReference>
<dbReference type="InterPro" id="IPR011059">
    <property type="entry name" value="Metal-dep_hydrolase_composite"/>
</dbReference>
<evidence type="ECO:0000256" key="2">
    <source>
        <dbReference type="ARBA" id="ARBA00022801"/>
    </source>
</evidence>
<dbReference type="EC" id="3.5.4.43" evidence="5"/>
<evidence type="ECO:0000256" key="3">
    <source>
        <dbReference type="ARBA" id="ARBA00022833"/>
    </source>
</evidence>
<dbReference type="Gene3D" id="3.20.20.140">
    <property type="entry name" value="Metal-dependent hydrolases"/>
    <property type="match status" value="1"/>
</dbReference>
<dbReference type="SUPFAM" id="SSF51556">
    <property type="entry name" value="Metallo-dependent hydrolases"/>
    <property type="match status" value="1"/>
</dbReference>
<dbReference type="CDD" id="cd01298">
    <property type="entry name" value="ATZ_TRZ_like"/>
    <property type="match status" value="1"/>
</dbReference>
<dbReference type="RefSeq" id="WP_103067406.1">
    <property type="nucleotide sequence ID" value="NZ_AZRL01000021.1"/>
</dbReference>
<dbReference type="Gene3D" id="2.30.40.10">
    <property type="entry name" value="Urease, subunit C, domain 1"/>
    <property type="match status" value="1"/>
</dbReference>
<keyword evidence="3" id="KW-0862">Zinc</keyword>
<reference evidence="5 6" key="1">
    <citation type="submission" date="2013-12" db="EMBL/GenBank/DDBJ databases">
        <title>Comparative genomics of Petrotoga isolates.</title>
        <authorList>
            <person name="Nesbo C.L."/>
            <person name="Charchuk R."/>
            <person name="Chow K."/>
        </authorList>
    </citation>
    <scope>NUCLEOTIDE SEQUENCE [LARGE SCALE GENOMIC DNA]</scope>
    <source>
        <strain evidence="5 6">DSM 13574</strain>
    </source>
</reference>
<organism evidence="5 6">
    <name type="scientific">Petrotoga olearia DSM 13574</name>
    <dbReference type="NCBI Taxonomy" id="1122955"/>
    <lineage>
        <taxon>Bacteria</taxon>
        <taxon>Thermotogati</taxon>
        <taxon>Thermotogota</taxon>
        <taxon>Thermotogae</taxon>
        <taxon>Petrotogales</taxon>
        <taxon>Petrotogaceae</taxon>
        <taxon>Petrotoga</taxon>
    </lineage>
</organism>
<dbReference type="Pfam" id="PF01979">
    <property type="entry name" value="Amidohydro_1"/>
    <property type="match status" value="1"/>
</dbReference>
<dbReference type="GO" id="GO:0016814">
    <property type="term" value="F:hydrolase activity, acting on carbon-nitrogen (but not peptide) bonds, in cyclic amidines"/>
    <property type="evidence" value="ECO:0007669"/>
    <property type="project" value="UniProtKB-ARBA"/>
</dbReference>
<accession>A0A2K1NY74</accession>
<feature type="domain" description="Amidohydrolase-related" evidence="4">
    <location>
        <begin position="58"/>
        <end position="427"/>
    </location>
</feature>
<dbReference type="InterPro" id="IPR006680">
    <property type="entry name" value="Amidohydro-rel"/>
</dbReference>